<feature type="transmembrane region" description="Helical" evidence="1">
    <location>
        <begin position="143"/>
        <end position="162"/>
    </location>
</feature>
<evidence type="ECO:0000313" key="2">
    <source>
        <dbReference type="EMBL" id="GAA4344565.1"/>
    </source>
</evidence>
<sequence>MTQAFQNRSGDFRIGIDGSTLVTEHTGRPVRVEAPYVRYILQYRSGGYLIDTSTTLPEIRIPADMSDPDALRAALGRVGPVIRQSRFLAAQRPLQAINMALLIALCFVRQPVALWAIAAWFTLVTLVSVLDNRRLSAVVPVPRLANVVNLLTLAVVWGVVLYKLL</sequence>
<keyword evidence="1" id="KW-1133">Transmembrane helix</keyword>
<dbReference type="RefSeq" id="WP_345258390.1">
    <property type="nucleotide sequence ID" value="NZ_BAABGY010000019.1"/>
</dbReference>
<keyword evidence="1" id="KW-0472">Membrane</keyword>
<proteinExistence type="predicted"/>
<accession>A0ABP8HUC5</accession>
<keyword evidence="1" id="KW-0812">Transmembrane</keyword>
<feature type="transmembrane region" description="Helical" evidence="1">
    <location>
        <begin position="96"/>
        <end position="123"/>
    </location>
</feature>
<name>A0ABP8HUC5_9BACT</name>
<dbReference type="Proteomes" id="UP001501725">
    <property type="component" value="Unassembled WGS sequence"/>
</dbReference>
<keyword evidence="3" id="KW-1185">Reference proteome</keyword>
<protein>
    <submittedName>
        <fullName evidence="2">Uncharacterized protein</fullName>
    </submittedName>
</protein>
<organism evidence="2 3">
    <name type="scientific">Flaviaesturariibacter amylovorans</name>
    <dbReference type="NCBI Taxonomy" id="1084520"/>
    <lineage>
        <taxon>Bacteria</taxon>
        <taxon>Pseudomonadati</taxon>
        <taxon>Bacteroidota</taxon>
        <taxon>Chitinophagia</taxon>
        <taxon>Chitinophagales</taxon>
        <taxon>Chitinophagaceae</taxon>
        <taxon>Flaviaestuariibacter</taxon>
    </lineage>
</organism>
<dbReference type="EMBL" id="BAABGY010000019">
    <property type="protein sequence ID" value="GAA4344565.1"/>
    <property type="molecule type" value="Genomic_DNA"/>
</dbReference>
<reference evidence="3" key="1">
    <citation type="journal article" date="2019" name="Int. J. Syst. Evol. Microbiol.">
        <title>The Global Catalogue of Microorganisms (GCM) 10K type strain sequencing project: providing services to taxonomists for standard genome sequencing and annotation.</title>
        <authorList>
            <consortium name="The Broad Institute Genomics Platform"/>
            <consortium name="The Broad Institute Genome Sequencing Center for Infectious Disease"/>
            <person name="Wu L."/>
            <person name="Ma J."/>
        </authorList>
    </citation>
    <scope>NUCLEOTIDE SEQUENCE [LARGE SCALE GENOMIC DNA]</scope>
    <source>
        <strain evidence="3">JCM 17919</strain>
    </source>
</reference>
<evidence type="ECO:0000256" key="1">
    <source>
        <dbReference type="SAM" id="Phobius"/>
    </source>
</evidence>
<evidence type="ECO:0000313" key="3">
    <source>
        <dbReference type="Proteomes" id="UP001501725"/>
    </source>
</evidence>
<comment type="caution">
    <text evidence="2">The sequence shown here is derived from an EMBL/GenBank/DDBJ whole genome shotgun (WGS) entry which is preliminary data.</text>
</comment>
<gene>
    <name evidence="2" type="ORF">GCM10023184_46050</name>
</gene>